<keyword evidence="4 8" id="KW-0547">Nucleotide-binding</keyword>
<dbReference type="HAMAP" id="MF_00165">
    <property type="entry name" value="Thymidylate_kinase"/>
    <property type="match status" value="1"/>
</dbReference>
<evidence type="ECO:0000313" key="11">
    <source>
        <dbReference type="Proteomes" id="UP000001522"/>
    </source>
</evidence>
<dbReference type="EC" id="2.7.4.9" evidence="8"/>
<evidence type="ECO:0000256" key="4">
    <source>
        <dbReference type="ARBA" id="ARBA00022741"/>
    </source>
</evidence>
<protein>
    <recommendedName>
        <fullName evidence="8">Thymidylate kinase</fullName>
        <ecNumber evidence="8">2.7.4.9</ecNumber>
    </recommendedName>
    <alternativeName>
        <fullName evidence="8">dTMP kinase</fullName>
    </alternativeName>
</protein>
<dbReference type="EMBL" id="FN555004">
    <property type="protein sequence ID" value="CBG39540.1"/>
    <property type="molecule type" value="Genomic_DNA"/>
</dbReference>
<keyword evidence="11" id="KW-1185">Reference proteome</keyword>
<dbReference type="GO" id="GO:0005524">
    <property type="term" value="F:ATP binding"/>
    <property type="evidence" value="ECO:0007669"/>
    <property type="project" value="UniProtKB-UniRule"/>
</dbReference>
<organism evidence="10 11">
    <name type="scientific">Helicobacter mustelae (strain ATCC 43772 / CCUG 25715 / CIP 103759 / LMG 18044 / NCTC 12198 / R85-136P)</name>
    <name type="common">Campylobacter mustelae</name>
    <dbReference type="NCBI Taxonomy" id="679897"/>
    <lineage>
        <taxon>Bacteria</taxon>
        <taxon>Pseudomonadati</taxon>
        <taxon>Campylobacterota</taxon>
        <taxon>Epsilonproteobacteria</taxon>
        <taxon>Campylobacterales</taxon>
        <taxon>Helicobacteraceae</taxon>
        <taxon>Helicobacter</taxon>
    </lineage>
</organism>
<dbReference type="NCBIfam" id="TIGR00041">
    <property type="entry name" value="DTMP_kinase"/>
    <property type="match status" value="1"/>
</dbReference>
<sequence>MYIVFEGIDTSGKTTQIELLKPLFPHAIFTREPGGSRIGEKIRKMILEQEGLNPTAEFFLFLADRAQHISEVILPHKKDLIIADRSFVSGIAYAEDLFPEAYELNLFAMQGLLPDKVIVFKIDQEDLCKRLKNKHNDVIEKRGMDYLLRVQENLLSITKRLEKERGVERLVLDAGKNPRDLHQEILKALPCDA</sequence>
<comment type="function">
    <text evidence="8">Phosphorylation of dTMP to form dTDP in both de novo and salvage pathways of dTTP synthesis.</text>
</comment>
<dbReference type="eggNOG" id="COG0125">
    <property type="taxonomic scope" value="Bacteria"/>
</dbReference>
<dbReference type="GO" id="GO:0004798">
    <property type="term" value="F:dTMP kinase activity"/>
    <property type="evidence" value="ECO:0007669"/>
    <property type="project" value="UniProtKB-UniRule"/>
</dbReference>
<evidence type="ECO:0000256" key="2">
    <source>
        <dbReference type="ARBA" id="ARBA00022679"/>
    </source>
</evidence>
<dbReference type="GO" id="GO:0006227">
    <property type="term" value="P:dUDP biosynthetic process"/>
    <property type="evidence" value="ECO:0007669"/>
    <property type="project" value="TreeGrafter"/>
</dbReference>
<dbReference type="PANTHER" id="PTHR10344:SF4">
    <property type="entry name" value="UMP-CMP KINASE 2, MITOCHONDRIAL"/>
    <property type="match status" value="1"/>
</dbReference>
<comment type="catalytic activity">
    <reaction evidence="7 8">
        <text>dTMP + ATP = dTDP + ADP</text>
        <dbReference type="Rhea" id="RHEA:13517"/>
        <dbReference type="ChEBI" id="CHEBI:30616"/>
        <dbReference type="ChEBI" id="CHEBI:58369"/>
        <dbReference type="ChEBI" id="CHEBI:63528"/>
        <dbReference type="ChEBI" id="CHEBI:456216"/>
        <dbReference type="EC" id="2.7.4.9"/>
    </reaction>
</comment>
<name>D3UGB9_HELM1</name>
<dbReference type="GO" id="GO:0006235">
    <property type="term" value="P:dTTP biosynthetic process"/>
    <property type="evidence" value="ECO:0007669"/>
    <property type="project" value="UniProtKB-UniRule"/>
</dbReference>
<evidence type="ECO:0000256" key="8">
    <source>
        <dbReference type="HAMAP-Rule" id="MF_00165"/>
    </source>
</evidence>
<keyword evidence="2 8" id="KW-0808">Transferase</keyword>
<evidence type="ECO:0000256" key="3">
    <source>
        <dbReference type="ARBA" id="ARBA00022727"/>
    </source>
</evidence>
<keyword evidence="3 8" id="KW-0545">Nucleotide biosynthesis</keyword>
<dbReference type="InterPro" id="IPR039430">
    <property type="entry name" value="Thymidylate_kin-like_dom"/>
</dbReference>
<dbReference type="SUPFAM" id="SSF52540">
    <property type="entry name" value="P-loop containing nucleoside triphosphate hydrolases"/>
    <property type="match status" value="1"/>
</dbReference>
<dbReference type="GO" id="GO:0006233">
    <property type="term" value="P:dTDP biosynthetic process"/>
    <property type="evidence" value="ECO:0007669"/>
    <property type="project" value="InterPro"/>
</dbReference>
<dbReference type="PANTHER" id="PTHR10344">
    <property type="entry name" value="THYMIDYLATE KINASE"/>
    <property type="match status" value="1"/>
</dbReference>
<evidence type="ECO:0000256" key="7">
    <source>
        <dbReference type="ARBA" id="ARBA00048743"/>
    </source>
</evidence>
<dbReference type="KEGG" id="hms:HMU02780"/>
<dbReference type="Pfam" id="PF02223">
    <property type="entry name" value="Thymidylate_kin"/>
    <property type="match status" value="1"/>
</dbReference>
<dbReference type="Proteomes" id="UP000001522">
    <property type="component" value="Chromosome"/>
</dbReference>
<proteinExistence type="inferred from homology"/>
<dbReference type="RefSeq" id="WP_013022634.1">
    <property type="nucleotide sequence ID" value="NC_013949.1"/>
</dbReference>
<dbReference type="CDD" id="cd01672">
    <property type="entry name" value="TMPK"/>
    <property type="match status" value="1"/>
</dbReference>
<dbReference type="AlphaFoldDB" id="D3UGB9"/>
<evidence type="ECO:0000259" key="9">
    <source>
        <dbReference type="Pfam" id="PF02223"/>
    </source>
</evidence>
<evidence type="ECO:0000256" key="5">
    <source>
        <dbReference type="ARBA" id="ARBA00022777"/>
    </source>
</evidence>
<feature type="domain" description="Thymidylate kinase-like" evidence="9">
    <location>
        <begin position="5"/>
        <end position="185"/>
    </location>
</feature>
<dbReference type="Gene3D" id="3.40.50.300">
    <property type="entry name" value="P-loop containing nucleotide triphosphate hydrolases"/>
    <property type="match status" value="1"/>
</dbReference>
<keyword evidence="6 8" id="KW-0067">ATP-binding</keyword>
<dbReference type="InterPro" id="IPR027417">
    <property type="entry name" value="P-loop_NTPase"/>
</dbReference>
<accession>D3UGB9</accession>
<dbReference type="GO" id="GO:0005829">
    <property type="term" value="C:cytosol"/>
    <property type="evidence" value="ECO:0007669"/>
    <property type="project" value="TreeGrafter"/>
</dbReference>
<feature type="binding site" evidence="8">
    <location>
        <begin position="7"/>
        <end position="14"/>
    </location>
    <ligand>
        <name>ATP</name>
        <dbReference type="ChEBI" id="CHEBI:30616"/>
    </ligand>
</feature>
<gene>
    <name evidence="8 10" type="primary">tmk</name>
    <name evidence="10" type="ordered locus">HMU02780</name>
</gene>
<evidence type="ECO:0000313" key="10">
    <source>
        <dbReference type="EMBL" id="CBG39540.1"/>
    </source>
</evidence>
<reference evidence="10 11" key="1">
    <citation type="journal article" date="2010" name="BMC Genomics">
        <title>Comparative genomics and proteomics of Helicobacter mustelae, an ulcerogenic and carcinogenic gastric pathogen.</title>
        <authorList>
            <person name="O'Toole P.W."/>
            <person name="Snelling W.J."/>
            <person name="Canchaya C."/>
            <person name="Forde B.M."/>
            <person name="Hardie K.R."/>
            <person name="Josenhans C."/>
            <person name="Graham R.L.J."/>
            <person name="McMullan G."/>
            <person name="Parkhill J."/>
            <person name="Belda E."/>
            <person name="Bentley S.D."/>
        </authorList>
    </citation>
    <scope>NUCLEOTIDE SEQUENCE [LARGE SCALE GENOMIC DNA]</scope>
    <source>
        <strain evidence="11">ATCC 43772 / LMG 18044 / NCTC 12198 / 12198</strain>
    </source>
</reference>
<keyword evidence="5 8" id="KW-0418">Kinase</keyword>
<dbReference type="InterPro" id="IPR018094">
    <property type="entry name" value="Thymidylate_kinase"/>
</dbReference>
<evidence type="ECO:0000256" key="6">
    <source>
        <dbReference type="ARBA" id="ARBA00022840"/>
    </source>
</evidence>
<comment type="similarity">
    <text evidence="1 8">Belongs to the thymidylate kinase family.</text>
</comment>
<evidence type="ECO:0000256" key="1">
    <source>
        <dbReference type="ARBA" id="ARBA00009776"/>
    </source>
</evidence>
<dbReference type="STRING" id="679897.HMU02780"/>
<dbReference type="HOGENOM" id="CLU_049131_0_0_7"/>